<evidence type="ECO:0000313" key="9">
    <source>
        <dbReference type="EMBL" id="CAI5443502.1"/>
    </source>
</evidence>
<dbReference type="GO" id="GO:0006357">
    <property type="term" value="P:regulation of transcription by RNA polymerase II"/>
    <property type="evidence" value="ECO:0007669"/>
    <property type="project" value="InterPro"/>
</dbReference>
<evidence type="ECO:0000256" key="7">
    <source>
        <dbReference type="ARBA" id="ARBA00025687"/>
    </source>
</evidence>
<dbReference type="InterPro" id="IPR009332">
    <property type="entry name" value="Med22"/>
</dbReference>
<dbReference type="GO" id="GO:0003712">
    <property type="term" value="F:transcription coregulator activity"/>
    <property type="evidence" value="ECO:0007669"/>
    <property type="project" value="InterPro"/>
</dbReference>
<keyword evidence="6" id="KW-0539">Nucleus</keyword>
<protein>
    <recommendedName>
        <fullName evidence="3">Mediator of RNA polymerase II transcription subunit 22</fullName>
    </recommendedName>
    <alternativeName>
        <fullName evidence="8">Mediator complex subunit 22</fullName>
    </alternativeName>
</protein>
<dbReference type="OrthoDB" id="203279at2759"/>
<gene>
    <name evidence="9" type="ORF">CAMP_LOCUS6139</name>
</gene>
<evidence type="ECO:0000256" key="4">
    <source>
        <dbReference type="ARBA" id="ARBA00023015"/>
    </source>
</evidence>
<sequence length="156" mass="18078">MSGVAGGANKKSASRSVATKKLIIQEFKRRLRDNIRSLNDNFYHILNAAKVNLDDAAYKNVTGKMSEFYTTKNEMVVRAQLMVRAADELQKLTSDLKEFLILHDFHFLTYSINQAERQCEDNQRAQLMHHGGLDMDVSNIAFELDRELENMFYFRH</sequence>
<dbReference type="PANTHER" id="PTHR12434">
    <property type="entry name" value="MEDIATOR OF RNA POLYMERASE II TRANSCRIPTION SUBUNIT 22"/>
    <property type="match status" value="1"/>
</dbReference>
<reference evidence="9" key="1">
    <citation type="submission" date="2022-11" db="EMBL/GenBank/DDBJ databases">
        <authorList>
            <person name="Kikuchi T."/>
        </authorList>
    </citation>
    <scope>NUCLEOTIDE SEQUENCE</scope>
    <source>
        <strain evidence="9">PS1010</strain>
    </source>
</reference>
<comment type="subcellular location">
    <subcellularLocation>
        <location evidence="1">Nucleus</location>
    </subcellularLocation>
</comment>
<name>A0A9P1IHX3_9PELO</name>
<comment type="caution">
    <text evidence="9">The sequence shown here is derived from an EMBL/GenBank/DDBJ whole genome shotgun (WGS) entry which is preliminary data.</text>
</comment>
<dbReference type="GO" id="GO:0016592">
    <property type="term" value="C:mediator complex"/>
    <property type="evidence" value="ECO:0007669"/>
    <property type="project" value="InterPro"/>
</dbReference>
<evidence type="ECO:0000313" key="10">
    <source>
        <dbReference type="Proteomes" id="UP001152747"/>
    </source>
</evidence>
<dbReference type="Proteomes" id="UP001152747">
    <property type="component" value="Unassembled WGS sequence"/>
</dbReference>
<evidence type="ECO:0000256" key="8">
    <source>
        <dbReference type="ARBA" id="ARBA00031962"/>
    </source>
</evidence>
<keyword evidence="10" id="KW-1185">Reference proteome</keyword>
<keyword evidence="5" id="KW-0804">Transcription</keyword>
<dbReference type="PANTHER" id="PTHR12434:SF6">
    <property type="entry name" value="MEDIATOR OF RNA POLYMERASE II TRANSCRIPTION SUBUNIT 22"/>
    <property type="match status" value="1"/>
</dbReference>
<keyword evidence="4" id="KW-0805">Transcription regulation</keyword>
<comment type="function">
    <text evidence="7">Component of the Mediator complex, a coactivator involved in the regulated transcription of nearly all RNA polymerase II-dependent genes. Mediator functions as a bridge to convey information from gene-specific regulatory proteins to the basal RNA polymerase II transcription machinery. Mediator is recruited to promoters by direct interactions with regulatory proteins and serves as a scaffold for the assembly of a functional preinitiation complex with RNA polymerase II and the general transcription factors.</text>
</comment>
<accession>A0A9P1IHX3</accession>
<dbReference type="AlphaFoldDB" id="A0A9P1IHX3"/>
<evidence type="ECO:0000256" key="6">
    <source>
        <dbReference type="ARBA" id="ARBA00023242"/>
    </source>
</evidence>
<evidence type="ECO:0000256" key="2">
    <source>
        <dbReference type="ARBA" id="ARBA00005942"/>
    </source>
</evidence>
<evidence type="ECO:0000256" key="3">
    <source>
        <dbReference type="ARBA" id="ARBA00019695"/>
    </source>
</evidence>
<organism evidence="9 10">
    <name type="scientific">Caenorhabditis angaria</name>
    <dbReference type="NCBI Taxonomy" id="860376"/>
    <lineage>
        <taxon>Eukaryota</taxon>
        <taxon>Metazoa</taxon>
        <taxon>Ecdysozoa</taxon>
        <taxon>Nematoda</taxon>
        <taxon>Chromadorea</taxon>
        <taxon>Rhabditida</taxon>
        <taxon>Rhabditina</taxon>
        <taxon>Rhabditomorpha</taxon>
        <taxon>Rhabditoidea</taxon>
        <taxon>Rhabditidae</taxon>
        <taxon>Peloderinae</taxon>
        <taxon>Caenorhabditis</taxon>
    </lineage>
</organism>
<proteinExistence type="inferred from homology"/>
<evidence type="ECO:0000256" key="5">
    <source>
        <dbReference type="ARBA" id="ARBA00023163"/>
    </source>
</evidence>
<dbReference type="Pfam" id="PF06179">
    <property type="entry name" value="Med22"/>
    <property type="match status" value="1"/>
</dbReference>
<evidence type="ECO:0000256" key="1">
    <source>
        <dbReference type="ARBA" id="ARBA00004123"/>
    </source>
</evidence>
<comment type="similarity">
    <text evidence="2">Belongs to the Mediator complex subunit 22 family.</text>
</comment>
<dbReference type="EMBL" id="CANHGI010000002">
    <property type="protein sequence ID" value="CAI5443502.1"/>
    <property type="molecule type" value="Genomic_DNA"/>
</dbReference>